<dbReference type="InterPro" id="IPR029459">
    <property type="entry name" value="EFTU-type"/>
</dbReference>
<dbReference type="FunFam" id="3.40.50.300:FF:000112">
    <property type="entry name" value="Eukaryotic translation initiation factor 5B"/>
    <property type="match status" value="1"/>
</dbReference>
<evidence type="ECO:0000256" key="8">
    <source>
        <dbReference type="HAMAP-Rule" id="MF_00100"/>
    </source>
</evidence>
<dbReference type="InterPro" id="IPR000795">
    <property type="entry name" value="T_Tr_GTP-bd_dom"/>
</dbReference>
<reference evidence="11 12" key="1">
    <citation type="submission" date="2017-11" db="EMBL/GenBank/DDBJ databases">
        <title>Isolation and Characterization of Methanofollis Species from Methane Seep Offshore SW Taiwan.</title>
        <authorList>
            <person name="Teng N.-H."/>
            <person name="Lai M.-C."/>
            <person name="Chen S.-C."/>
        </authorList>
    </citation>
    <scope>NUCLEOTIDE SEQUENCE [LARGE SCALE GENOMIC DNA]</scope>
    <source>
        <strain evidence="11 12">FWC-SCC2</strain>
    </source>
</reference>
<dbReference type="EMBL" id="PGCL01000008">
    <property type="protein sequence ID" value="TAJ43337.1"/>
    <property type="molecule type" value="Genomic_DNA"/>
</dbReference>
<dbReference type="CDD" id="cd03703">
    <property type="entry name" value="aeIF5B_II"/>
    <property type="match status" value="1"/>
</dbReference>
<dbReference type="Pfam" id="PF11987">
    <property type="entry name" value="IF-2"/>
    <property type="match status" value="1"/>
</dbReference>
<dbReference type="PANTHER" id="PTHR43381:SF4">
    <property type="entry name" value="EUKARYOTIC TRANSLATION INITIATION FACTOR 5B"/>
    <property type="match status" value="1"/>
</dbReference>
<dbReference type="Pfam" id="PF00009">
    <property type="entry name" value="GTP_EFTU"/>
    <property type="match status" value="1"/>
</dbReference>
<dbReference type="SUPFAM" id="SSF52156">
    <property type="entry name" value="Initiation factor IF2/eIF5b, domain 3"/>
    <property type="match status" value="1"/>
</dbReference>
<sequence>MAKKKKAGKESEGSNIRTPIVCVLGHVDHGKTSLLDWIRGSSVVSGEAGAITQHIGATLVPFDAIGRMSGALQNLQINVPGLLFIDTPGHHAFTTLRARGGALADMAILVVDINEGFQPQTIEALEILRTYRTPFVVAATKIDRIHGWRVNKNAPFKKTFETQGDRAKQIFENKTYELIGKLSEMDFACERFDRVSDFARNVAIVPVSGVTGEGVPDLLMMLIGLAQRYMTEALAVSVDGPGAGTVLEVKEERGLGMTLDVILYDGTISVGEEIAVATADGVINQKVRSLLKPRPMSEILVEERFERVKTVTAAAGIKVSAPHLEGVIAGSPLRVVRTPADRDEINEEVRREVEEIHVNLAEEGIFIKADTIGALEALAKELQDHEIGIMRAEVGPVSRHDLIEVGTIKDKLNAVLLAFNTPILPDALEMLKDPTCRATVFTGDIIYKLIDDYTEWVEEQQRRIEAARFEHIILPAKITILEGCTFRQSNPAVVGVRILGGKLRNGVNLVRRDGKRIGQLKTIQIRGENVSEADAGAEVAISIDGPTIGRQINETDELYAEIPEHHVKVLEKEMLPTLKQGMKEVLEEYTSMRRKEHPFWGK</sequence>
<evidence type="ECO:0000256" key="5">
    <source>
        <dbReference type="ARBA" id="ARBA00022917"/>
    </source>
</evidence>
<dbReference type="InterPro" id="IPR027417">
    <property type="entry name" value="P-loop_NTPase"/>
</dbReference>
<name>A0A483CQQ1_9EURY</name>
<dbReference type="InterPro" id="IPR009000">
    <property type="entry name" value="Transl_B-barrel_sf"/>
</dbReference>
<dbReference type="CDD" id="cd16266">
    <property type="entry name" value="IF2_aeIF5B_IV"/>
    <property type="match status" value="1"/>
</dbReference>
<dbReference type="Gene3D" id="3.40.50.300">
    <property type="entry name" value="P-loop containing nucleotide triphosphate hydrolases"/>
    <property type="match status" value="1"/>
</dbReference>
<feature type="binding site" evidence="8">
    <location>
        <begin position="140"/>
        <end position="143"/>
    </location>
    <ligand>
        <name>GTP</name>
        <dbReference type="ChEBI" id="CHEBI:37565"/>
    </ligand>
</feature>
<comment type="similarity">
    <text evidence="1 8 9">Belongs to the TRAFAC class translation factor GTPase superfamily. Classic translation factor GTPase family. IF-2 subfamily.</text>
</comment>
<dbReference type="HAMAP" id="MF_00100_A">
    <property type="entry name" value="IF_2_A"/>
    <property type="match status" value="1"/>
</dbReference>
<dbReference type="GO" id="GO:0003924">
    <property type="term" value="F:GTPase activity"/>
    <property type="evidence" value="ECO:0007669"/>
    <property type="project" value="UniProtKB-UniRule"/>
</dbReference>
<dbReference type="FunFam" id="2.40.30.10:FF:000013">
    <property type="entry name" value="eukaryotic translation initiation factor 5B"/>
    <property type="match status" value="1"/>
</dbReference>
<dbReference type="InterPro" id="IPR005225">
    <property type="entry name" value="Small_GTP-bd"/>
</dbReference>
<evidence type="ECO:0000313" key="12">
    <source>
        <dbReference type="Proteomes" id="UP000292580"/>
    </source>
</evidence>
<dbReference type="PROSITE" id="PS51722">
    <property type="entry name" value="G_TR_2"/>
    <property type="match status" value="1"/>
</dbReference>
<accession>A0A483CQQ1</accession>
<feature type="binding site" evidence="8">
    <location>
        <begin position="86"/>
        <end position="90"/>
    </location>
    <ligand>
        <name>GTP</name>
        <dbReference type="ChEBI" id="CHEBI:37565"/>
    </ligand>
</feature>
<evidence type="ECO:0000313" key="11">
    <source>
        <dbReference type="EMBL" id="TAJ43337.1"/>
    </source>
</evidence>
<dbReference type="OrthoDB" id="30957at2157"/>
<dbReference type="Proteomes" id="UP000292580">
    <property type="component" value="Unassembled WGS sequence"/>
</dbReference>
<dbReference type="NCBIfam" id="TIGR00491">
    <property type="entry name" value="aIF-2"/>
    <property type="match status" value="1"/>
</dbReference>
<dbReference type="PRINTS" id="PR00315">
    <property type="entry name" value="ELONGATNFCT"/>
</dbReference>
<dbReference type="SUPFAM" id="SSF52540">
    <property type="entry name" value="P-loop containing nucleoside triphosphate hydrolases"/>
    <property type="match status" value="1"/>
</dbReference>
<evidence type="ECO:0000256" key="7">
    <source>
        <dbReference type="ARBA" id="ARBA00024852"/>
    </source>
</evidence>
<dbReference type="RefSeq" id="WP_130647685.1">
    <property type="nucleotide sequence ID" value="NZ_PGCL01000008.1"/>
</dbReference>
<dbReference type="InterPro" id="IPR015760">
    <property type="entry name" value="TIF_IF2"/>
</dbReference>
<dbReference type="NCBIfam" id="TIGR00231">
    <property type="entry name" value="small_GTP"/>
    <property type="match status" value="1"/>
</dbReference>
<dbReference type="CDD" id="cd01887">
    <property type="entry name" value="IF2_eIF5B"/>
    <property type="match status" value="1"/>
</dbReference>
<dbReference type="SUPFAM" id="SSF50447">
    <property type="entry name" value="Translation proteins"/>
    <property type="match status" value="1"/>
</dbReference>
<dbReference type="Gene3D" id="2.40.30.10">
    <property type="entry name" value="Translation factors"/>
    <property type="match status" value="2"/>
</dbReference>
<gene>
    <name evidence="8" type="primary">infB</name>
    <name evidence="11" type="ORF">CUJ86_11325</name>
</gene>
<keyword evidence="5 8" id="KW-0648">Protein biosynthesis</keyword>
<keyword evidence="6 8" id="KW-0342">GTP-binding</keyword>
<keyword evidence="4 8" id="KW-0547">Nucleotide-binding</keyword>
<organism evidence="11 12">
    <name type="scientific">Methanofollis fontis</name>
    <dbReference type="NCBI Taxonomy" id="2052832"/>
    <lineage>
        <taxon>Archaea</taxon>
        <taxon>Methanobacteriati</taxon>
        <taxon>Methanobacteriota</taxon>
        <taxon>Stenosarchaea group</taxon>
        <taxon>Methanomicrobia</taxon>
        <taxon>Methanomicrobiales</taxon>
        <taxon>Methanomicrobiaceae</taxon>
        <taxon>Methanofollis</taxon>
    </lineage>
</organism>
<dbReference type="NCBIfam" id="NF003078">
    <property type="entry name" value="PRK04004.1"/>
    <property type="match status" value="1"/>
</dbReference>
<evidence type="ECO:0000256" key="4">
    <source>
        <dbReference type="ARBA" id="ARBA00022741"/>
    </source>
</evidence>
<dbReference type="InterPro" id="IPR036925">
    <property type="entry name" value="TIF_IF2_dom3_sf"/>
</dbReference>
<dbReference type="GO" id="GO:0005737">
    <property type="term" value="C:cytoplasm"/>
    <property type="evidence" value="ECO:0007669"/>
    <property type="project" value="TreeGrafter"/>
</dbReference>
<feature type="binding site" evidence="8">
    <location>
        <begin position="25"/>
        <end position="32"/>
    </location>
    <ligand>
        <name>GTP</name>
        <dbReference type="ChEBI" id="CHEBI:37565"/>
    </ligand>
</feature>
<keyword evidence="12" id="KW-1185">Reference proteome</keyword>
<feature type="domain" description="Tr-type G" evidence="10">
    <location>
        <begin position="16"/>
        <end position="230"/>
    </location>
</feature>
<evidence type="ECO:0000256" key="3">
    <source>
        <dbReference type="ARBA" id="ARBA00022540"/>
    </source>
</evidence>
<dbReference type="Gene3D" id="3.40.50.10050">
    <property type="entry name" value="Translation initiation factor IF- 2, domain 3"/>
    <property type="match status" value="1"/>
</dbReference>
<evidence type="ECO:0000256" key="1">
    <source>
        <dbReference type="ARBA" id="ARBA00007733"/>
    </source>
</evidence>
<dbReference type="GO" id="GO:0003743">
    <property type="term" value="F:translation initiation factor activity"/>
    <property type="evidence" value="ECO:0007669"/>
    <property type="project" value="UniProtKB-UniRule"/>
</dbReference>
<dbReference type="PANTHER" id="PTHR43381">
    <property type="entry name" value="TRANSLATION INITIATION FACTOR IF-2-RELATED"/>
    <property type="match status" value="1"/>
</dbReference>
<dbReference type="Pfam" id="PF14578">
    <property type="entry name" value="GTP_EFTU_D4"/>
    <property type="match status" value="1"/>
</dbReference>
<protein>
    <recommendedName>
        <fullName evidence="2 8">Probable translation initiation factor IF-2</fullName>
    </recommendedName>
</protein>
<proteinExistence type="inferred from homology"/>
<dbReference type="AlphaFoldDB" id="A0A483CQQ1"/>
<evidence type="ECO:0000256" key="6">
    <source>
        <dbReference type="ARBA" id="ARBA00023134"/>
    </source>
</evidence>
<dbReference type="InterPro" id="IPR004544">
    <property type="entry name" value="TF_aIF-2_arc"/>
</dbReference>
<comment type="caution">
    <text evidence="11">The sequence shown here is derived from an EMBL/GenBank/DDBJ whole genome shotgun (WGS) entry which is preliminary data.</text>
</comment>
<evidence type="ECO:0000256" key="2">
    <source>
        <dbReference type="ARBA" id="ARBA00020166"/>
    </source>
</evidence>
<dbReference type="GO" id="GO:0005525">
    <property type="term" value="F:GTP binding"/>
    <property type="evidence" value="ECO:0007669"/>
    <property type="project" value="UniProtKB-KW"/>
</dbReference>
<keyword evidence="3 8" id="KW-0396">Initiation factor</keyword>
<dbReference type="InterPro" id="IPR023115">
    <property type="entry name" value="TIF_IF2_dom3"/>
</dbReference>
<evidence type="ECO:0000259" key="10">
    <source>
        <dbReference type="PROSITE" id="PS51722"/>
    </source>
</evidence>
<evidence type="ECO:0000256" key="9">
    <source>
        <dbReference type="RuleBase" id="RU000644"/>
    </source>
</evidence>
<comment type="function">
    <text evidence="7 8 9">Function in general translation initiation by promoting the binding of the formylmethionine-tRNA to ribosomes. Seems to function along with eIF-2.</text>
</comment>